<keyword evidence="4" id="KW-1185">Reference proteome</keyword>
<evidence type="ECO:0000313" key="4">
    <source>
        <dbReference type="Proteomes" id="UP000233837"/>
    </source>
</evidence>
<proteinExistence type="predicted"/>
<feature type="transmembrane region" description="Helical" evidence="2">
    <location>
        <begin position="121"/>
        <end position="139"/>
    </location>
</feature>
<evidence type="ECO:0000256" key="1">
    <source>
        <dbReference type="SAM" id="MobiDB-lite"/>
    </source>
</evidence>
<accession>A0A2I0VTH2</accession>
<dbReference type="EMBL" id="KZ503248">
    <property type="protein sequence ID" value="PKU66718.1"/>
    <property type="molecule type" value="Genomic_DNA"/>
</dbReference>
<evidence type="ECO:0000256" key="2">
    <source>
        <dbReference type="SAM" id="Phobius"/>
    </source>
</evidence>
<dbReference type="OrthoDB" id="534175at2759"/>
<evidence type="ECO:0000313" key="3">
    <source>
        <dbReference type="EMBL" id="PKU66718.1"/>
    </source>
</evidence>
<dbReference type="AlphaFoldDB" id="A0A2I0VTH2"/>
<reference evidence="3 4" key="1">
    <citation type="journal article" date="2016" name="Sci. Rep.">
        <title>The Dendrobium catenatum Lindl. genome sequence provides insights into polysaccharide synthase, floral development and adaptive evolution.</title>
        <authorList>
            <person name="Zhang G.Q."/>
            <person name="Xu Q."/>
            <person name="Bian C."/>
            <person name="Tsai W.C."/>
            <person name="Yeh C.M."/>
            <person name="Liu K.W."/>
            <person name="Yoshida K."/>
            <person name="Zhang L.S."/>
            <person name="Chang S.B."/>
            <person name="Chen F."/>
            <person name="Shi Y."/>
            <person name="Su Y.Y."/>
            <person name="Zhang Y.Q."/>
            <person name="Chen L.J."/>
            <person name="Yin Y."/>
            <person name="Lin M."/>
            <person name="Huang H."/>
            <person name="Deng H."/>
            <person name="Wang Z.W."/>
            <person name="Zhu S.L."/>
            <person name="Zhao X."/>
            <person name="Deng C."/>
            <person name="Niu S.C."/>
            <person name="Huang J."/>
            <person name="Wang M."/>
            <person name="Liu G.H."/>
            <person name="Yang H.J."/>
            <person name="Xiao X.J."/>
            <person name="Hsiao Y.Y."/>
            <person name="Wu W.L."/>
            <person name="Chen Y.Y."/>
            <person name="Mitsuda N."/>
            <person name="Ohme-Takagi M."/>
            <person name="Luo Y.B."/>
            <person name="Van de Peer Y."/>
            <person name="Liu Z.J."/>
        </authorList>
    </citation>
    <scope>NUCLEOTIDE SEQUENCE [LARGE SCALE GENOMIC DNA]</scope>
    <source>
        <tissue evidence="3">The whole plant</tissue>
    </source>
</reference>
<reference evidence="3 4" key="2">
    <citation type="journal article" date="2017" name="Nature">
        <title>The Apostasia genome and the evolution of orchids.</title>
        <authorList>
            <person name="Zhang G.Q."/>
            <person name="Liu K.W."/>
            <person name="Li Z."/>
            <person name="Lohaus R."/>
            <person name="Hsiao Y.Y."/>
            <person name="Niu S.C."/>
            <person name="Wang J.Y."/>
            <person name="Lin Y.C."/>
            <person name="Xu Q."/>
            <person name="Chen L.J."/>
            <person name="Yoshida K."/>
            <person name="Fujiwara S."/>
            <person name="Wang Z.W."/>
            <person name="Zhang Y.Q."/>
            <person name="Mitsuda N."/>
            <person name="Wang M."/>
            <person name="Liu G.H."/>
            <person name="Pecoraro L."/>
            <person name="Huang H.X."/>
            <person name="Xiao X.J."/>
            <person name="Lin M."/>
            <person name="Wu X.Y."/>
            <person name="Wu W.L."/>
            <person name="Chen Y.Y."/>
            <person name="Chang S.B."/>
            <person name="Sakamoto S."/>
            <person name="Ohme-Takagi M."/>
            <person name="Yagi M."/>
            <person name="Zeng S.J."/>
            <person name="Shen C.Y."/>
            <person name="Yeh C.M."/>
            <person name="Luo Y.B."/>
            <person name="Tsai W.C."/>
            <person name="Van de Peer Y."/>
            <person name="Liu Z.J."/>
        </authorList>
    </citation>
    <scope>NUCLEOTIDE SEQUENCE [LARGE SCALE GENOMIC DNA]</scope>
    <source>
        <tissue evidence="3">The whole plant</tissue>
    </source>
</reference>
<sequence>MATAPASILRPLPLIVSPSQQRLDLYPRFLSPSAFPSLRQSPLSLRSKPASSSSTRRLATVKAAQSRFIKVIQSAWRIGKDAVEAGTNLVPGSIPRPVARIGVTGALVTLALFLFNSILSTAFFVLAVMGAIYFLYISFNKDEGPRGGGDPLSEEESLEEARRIMEKYK</sequence>
<protein>
    <submittedName>
        <fullName evidence="3">TATA-binding protein-associated factor</fullName>
    </submittedName>
</protein>
<gene>
    <name evidence="3" type="ORF">MA16_Dca014137</name>
</gene>
<organism evidence="3 4">
    <name type="scientific">Dendrobium catenatum</name>
    <dbReference type="NCBI Taxonomy" id="906689"/>
    <lineage>
        <taxon>Eukaryota</taxon>
        <taxon>Viridiplantae</taxon>
        <taxon>Streptophyta</taxon>
        <taxon>Embryophyta</taxon>
        <taxon>Tracheophyta</taxon>
        <taxon>Spermatophyta</taxon>
        <taxon>Magnoliopsida</taxon>
        <taxon>Liliopsida</taxon>
        <taxon>Asparagales</taxon>
        <taxon>Orchidaceae</taxon>
        <taxon>Epidendroideae</taxon>
        <taxon>Malaxideae</taxon>
        <taxon>Dendrobiinae</taxon>
        <taxon>Dendrobium</taxon>
    </lineage>
</organism>
<keyword evidence="2" id="KW-1133">Transmembrane helix</keyword>
<feature type="compositionally biased region" description="Basic and acidic residues" evidence="1">
    <location>
        <begin position="159"/>
        <end position="169"/>
    </location>
</feature>
<dbReference type="PANTHER" id="PTHR36777">
    <property type="entry name" value="EXPRESSED PROTEIN"/>
    <property type="match status" value="1"/>
</dbReference>
<name>A0A2I0VTH2_9ASPA</name>
<dbReference type="PANTHER" id="PTHR36777:SF2">
    <property type="entry name" value="EXPRESSED PROTEIN"/>
    <property type="match status" value="1"/>
</dbReference>
<keyword evidence="2" id="KW-0472">Membrane</keyword>
<keyword evidence="2" id="KW-0812">Transmembrane</keyword>
<feature type="region of interest" description="Disordered" evidence="1">
    <location>
        <begin position="145"/>
        <end position="169"/>
    </location>
</feature>
<dbReference type="Proteomes" id="UP000233837">
    <property type="component" value="Unassembled WGS sequence"/>
</dbReference>